<protein>
    <submittedName>
        <fullName evidence="2">Uncharacterized protein</fullName>
    </submittedName>
</protein>
<dbReference type="EMBL" id="SKBQ01000009">
    <property type="protein sequence ID" value="TPX06849.1"/>
    <property type="molecule type" value="Genomic_DNA"/>
</dbReference>
<gene>
    <name evidence="2" type="ORF">E0L32_002345</name>
</gene>
<organism evidence="2 3">
    <name type="scientific">Thyridium curvatum</name>
    <dbReference type="NCBI Taxonomy" id="1093900"/>
    <lineage>
        <taxon>Eukaryota</taxon>
        <taxon>Fungi</taxon>
        <taxon>Dikarya</taxon>
        <taxon>Ascomycota</taxon>
        <taxon>Pezizomycotina</taxon>
        <taxon>Sordariomycetes</taxon>
        <taxon>Sordariomycetidae</taxon>
        <taxon>Thyridiales</taxon>
        <taxon>Thyridiaceae</taxon>
        <taxon>Thyridium</taxon>
    </lineage>
</organism>
<dbReference type="OrthoDB" id="3722144at2759"/>
<evidence type="ECO:0000313" key="3">
    <source>
        <dbReference type="Proteomes" id="UP000319257"/>
    </source>
</evidence>
<sequence>MSFTTKSLITSLVAGLAIAAPAVPVEDEVMVAKRQMTIPQCYTQDIYSNVKQGKPYYTKPVRVSGHQCSSLKESNCQLGEEASHSVEFSKSVTGGISSALDLGKITDLGLEASFTYTWATSDSKSVNSQSECPAGGLVCGLQVEAKMVKITGHKKTEYRGGCDRVDEGDFTIETAVTKQGDNKDMAAVQTFSVCLAEDCKTDDCKKAAKKEGIPKCP</sequence>
<evidence type="ECO:0000313" key="2">
    <source>
        <dbReference type="EMBL" id="TPX06849.1"/>
    </source>
</evidence>
<comment type="caution">
    <text evidence="2">The sequence shown here is derived from an EMBL/GenBank/DDBJ whole genome shotgun (WGS) entry which is preliminary data.</text>
</comment>
<dbReference type="AlphaFoldDB" id="A0A507APT3"/>
<accession>A0A507APT3</accession>
<feature type="signal peptide" evidence="1">
    <location>
        <begin position="1"/>
        <end position="19"/>
    </location>
</feature>
<dbReference type="GeneID" id="41969792"/>
<dbReference type="InParanoid" id="A0A507APT3"/>
<dbReference type="Proteomes" id="UP000319257">
    <property type="component" value="Unassembled WGS sequence"/>
</dbReference>
<evidence type="ECO:0000256" key="1">
    <source>
        <dbReference type="SAM" id="SignalP"/>
    </source>
</evidence>
<proteinExistence type="predicted"/>
<name>A0A507APT3_9PEZI</name>
<feature type="chain" id="PRO_5021263806" evidence="1">
    <location>
        <begin position="20"/>
        <end position="217"/>
    </location>
</feature>
<reference evidence="2 3" key="1">
    <citation type="submission" date="2019-06" db="EMBL/GenBank/DDBJ databases">
        <title>Draft genome sequence of the filamentous fungus Phialemoniopsis curvata isolated from diesel fuel.</title>
        <authorList>
            <person name="Varaljay V.A."/>
            <person name="Lyon W.J."/>
            <person name="Crouch A.L."/>
            <person name="Drake C.E."/>
            <person name="Hollomon J.M."/>
            <person name="Nadeau L.J."/>
            <person name="Nunn H.S."/>
            <person name="Stevenson B.S."/>
            <person name="Bojanowski C.L."/>
            <person name="Crookes-Goodson W.J."/>
        </authorList>
    </citation>
    <scope>NUCLEOTIDE SEQUENCE [LARGE SCALE GENOMIC DNA]</scope>
    <source>
        <strain evidence="2 3">D216</strain>
    </source>
</reference>
<keyword evidence="3" id="KW-1185">Reference proteome</keyword>
<keyword evidence="1" id="KW-0732">Signal</keyword>
<dbReference type="RefSeq" id="XP_030988560.1">
    <property type="nucleotide sequence ID" value="XM_031136524.1"/>
</dbReference>